<dbReference type="Proteomes" id="UP001501758">
    <property type="component" value="Unassembled WGS sequence"/>
</dbReference>
<feature type="transmembrane region" description="Helical" evidence="1">
    <location>
        <begin position="24"/>
        <end position="41"/>
    </location>
</feature>
<keyword evidence="1" id="KW-0812">Transmembrane</keyword>
<evidence type="ECO:0000256" key="1">
    <source>
        <dbReference type="SAM" id="Phobius"/>
    </source>
</evidence>
<comment type="caution">
    <text evidence="2">The sequence shown here is derived from an EMBL/GenBank/DDBJ whole genome shotgun (WGS) entry which is preliminary data.</text>
</comment>
<evidence type="ECO:0000313" key="2">
    <source>
        <dbReference type="EMBL" id="GAA0729681.1"/>
    </source>
</evidence>
<feature type="transmembrane region" description="Helical" evidence="1">
    <location>
        <begin position="53"/>
        <end position="83"/>
    </location>
</feature>
<accession>A0ABP3UFS1</accession>
<dbReference type="EMBL" id="BAAAGE010000004">
    <property type="protein sequence ID" value="GAA0729681.1"/>
    <property type="molecule type" value="Genomic_DNA"/>
</dbReference>
<keyword evidence="1" id="KW-0472">Membrane</keyword>
<sequence>MSWIKDNISIVKKNSLNKKKQRQFGSLIVAFLLLVFFVSVYKEGLVFNDKQKISFFVSSLLVIFTWVFPIIFFPFLFIWLFIGNILGEITSFVILGIVYYVLFTPISLFLKKKENTGWIEKNIDADVDYEKLY</sequence>
<feature type="transmembrane region" description="Helical" evidence="1">
    <location>
        <begin position="89"/>
        <end position="110"/>
    </location>
</feature>
<keyword evidence="1" id="KW-1133">Transmembrane helix</keyword>
<reference evidence="3" key="1">
    <citation type="journal article" date="2019" name="Int. J. Syst. Evol. Microbiol.">
        <title>The Global Catalogue of Microorganisms (GCM) 10K type strain sequencing project: providing services to taxonomists for standard genome sequencing and annotation.</title>
        <authorList>
            <consortium name="The Broad Institute Genomics Platform"/>
            <consortium name="The Broad Institute Genome Sequencing Center for Infectious Disease"/>
            <person name="Wu L."/>
            <person name="Ma J."/>
        </authorList>
    </citation>
    <scope>NUCLEOTIDE SEQUENCE [LARGE SCALE GENOMIC DNA]</scope>
    <source>
        <strain evidence="3">JCM 15974</strain>
    </source>
</reference>
<evidence type="ECO:0000313" key="3">
    <source>
        <dbReference type="Proteomes" id="UP001501758"/>
    </source>
</evidence>
<dbReference type="RefSeq" id="WP_343914024.1">
    <property type="nucleotide sequence ID" value="NZ_BAAAGE010000004.1"/>
</dbReference>
<keyword evidence="3" id="KW-1185">Reference proteome</keyword>
<protein>
    <recommendedName>
        <fullName evidence="4">DUF4870 domain-containing protein</fullName>
    </recommendedName>
</protein>
<organism evidence="2 3">
    <name type="scientific">Aquimarina litoralis</name>
    <dbReference type="NCBI Taxonomy" id="584605"/>
    <lineage>
        <taxon>Bacteria</taxon>
        <taxon>Pseudomonadati</taxon>
        <taxon>Bacteroidota</taxon>
        <taxon>Flavobacteriia</taxon>
        <taxon>Flavobacteriales</taxon>
        <taxon>Flavobacteriaceae</taxon>
        <taxon>Aquimarina</taxon>
    </lineage>
</organism>
<evidence type="ECO:0008006" key="4">
    <source>
        <dbReference type="Google" id="ProtNLM"/>
    </source>
</evidence>
<name>A0ABP3UFS1_9FLAO</name>
<proteinExistence type="predicted"/>
<gene>
    <name evidence="2" type="ORF">GCM10009430_40060</name>
</gene>